<dbReference type="Pfam" id="PF00691">
    <property type="entry name" value="OmpA"/>
    <property type="match status" value="1"/>
</dbReference>
<dbReference type="SUPFAM" id="SSF103088">
    <property type="entry name" value="OmpA-like"/>
    <property type="match status" value="1"/>
</dbReference>
<comment type="subcellular location">
    <subcellularLocation>
        <location evidence="1">Cell outer membrane</location>
    </subcellularLocation>
</comment>
<proteinExistence type="predicted"/>
<gene>
    <name evidence="7" type="ORF">SAMN05445850_5090</name>
</gene>
<keyword evidence="2 3" id="KW-0472">Membrane</keyword>
<sequence length="616" mass="66006">MKSDLHEPSGPALGDTSRTLDPGSGQMRGQAQSRALEGLGYPFRAIVTLMAALALAVIWLVLPVPQGGFLRPTEVPVGRGAGQGLAWTLTVPIVLSWLVLIWLRTRQLSRAREQNVHVLTALGAATSNIPVNLRTRMPLVLVTGDALGNLFDRIAGERRLAHVGDGAIWLRADRLQDLPRLAVAVKQWRDGRAPDGVVLSVAPALHAGEDVLTQNLRVARQSVADASRMLGVRLPGFVAVYQRLTNAPATLAMPQWYGVSSATRLANASRFEAVVQVAETEVERAGGDRAVAARAASLASIVGWTQRVVIGVLSDRRQPATPWALFGAGWIDCGPASGPGRPWERDVEMQTRVVPPALPASPLPWPLPQPLIEAMPRRLWMSPRLAALAHAVALVACAIAVAFWGAARNNQALITRIGADLGRYSMIPAAHDAAKRDALQALVADRDQLDRYSRTGVPLGLSFGMYRGAQLMPALNQAIAAYQPPPPPPAVVTLDSMSLFDSGRAQLKPGSTRAMVGSLEMIRSHPDKRILVAGYTDNVGSPDSNLTLSVARAGAVRDWLIEVSGIAATQFAIQGYGDTRPIASNDTQEGRARNRRVEITLVPDAPKEIPSEDSSR</sequence>
<dbReference type="Proteomes" id="UP000199365">
    <property type="component" value="Unassembled WGS sequence"/>
</dbReference>
<reference evidence="8" key="1">
    <citation type="submission" date="2016-10" db="EMBL/GenBank/DDBJ databases">
        <authorList>
            <person name="Varghese N."/>
            <person name="Submissions S."/>
        </authorList>
    </citation>
    <scope>NUCLEOTIDE SEQUENCE [LARGE SCALE GENOMIC DNA]</scope>
    <source>
        <strain evidence="8">DUS833</strain>
    </source>
</reference>
<dbReference type="AlphaFoldDB" id="A0A1H1JKL3"/>
<evidence type="ECO:0000256" key="3">
    <source>
        <dbReference type="PROSITE-ProRule" id="PRU00473"/>
    </source>
</evidence>
<evidence type="ECO:0000259" key="6">
    <source>
        <dbReference type="PROSITE" id="PS51123"/>
    </source>
</evidence>
<dbReference type="InterPro" id="IPR006665">
    <property type="entry name" value="OmpA-like"/>
</dbReference>
<feature type="domain" description="OmpA-like" evidence="6">
    <location>
        <begin position="487"/>
        <end position="605"/>
    </location>
</feature>
<keyword evidence="5" id="KW-0812">Transmembrane</keyword>
<dbReference type="GO" id="GO:0009279">
    <property type="term" value="C:cell outer membrane"/>
    <property type="evidence" value="ECO:0007669"/>
    <property type="project" value="UniProtKB-SubCell"/>
</dbReference>
<feature type="transmembrane region" description="Helical" evidence="5">
    <location>
        <begin position="84"/>
        <end position="103"/>
    </location>
</feature>
<accession>A0A1H1JKL3</accession>
<feature type="region of interest" description="Disordered" evidence="4">
    <location>
        <begin position="1"/>
        <end position="31"/>
    </location>
</feature>
<protein>
    <submittedName>
        <fullName evidence="7">OmpA family protein</fullName>
    </submittedName>
</protein>
<keyword evidence="8" id="KW-1185">Reference proteome</keyword>
<dbReference type="Gene3D" id="3.30.1330.60">
    <property type="entry name" value="OmpA-like domain"/>
    <property type="match status" value="1"/>
</dbReference>
<organism evidence="7 8">
    <name type="scientific">Paraburkholderia tuberum</name>
    <dbReference type="NCBI Taxonomy" id="157910"/>
    <lineage>
        <taxon>Bacteria</taxon>
        <taxon>Pseudomonadati</taxon>
        <taxon>Pseudomonadota</taxon>
        <taxon>Betaproteobacteria</taxon>
        <taxon>Burkholderiales</taxon>
        <taxon>Burkholderiaceae</taxon>
        <taxon>Paraburkholderia</taxon>
    </lineage>
</organism>
<dbReference type="PANTHER" id="PTHR30329:SF20">
    <property type="entry name" value="EXPORTED PROTEIN"/>
    <property type="match status" value="1"/>
</dbReference>
<evidence type="ECO:0000256" key="4">
    <source>
        <dbReference type="SAM" id="MobiDB-lite"/>
    </source>
</evidence>
<dbReference type="InterPro" id="IPR036737">
    <property type="entry name" value="OmpA-like_sf"/>
</dbReference>
<dbReference type="PRINTS" id="PR01021">
    <property type="entry name" value="OMPADOMAIN"/>
</dbReference>
<dbReference type="InterPro" id="IPR006664">
    <property type="entry name" value="OMP_bac"/>
</dbReference>
<dbReference type="STRING" id="157910.SAMN05445850_5090"/>
<dbReference type="EMBL" id="FNKX01000002">
    <property type="protein sequence ID" value="SDR50571.1"/>
    <property type="molecule type" value="Genomic_DNA"/>
</dbReference>
<evidence type="ECO:0000256" key="1">
    <source>
        <dbReference type="ARBA" id="ARBA00004442"/>
    </source>
</evidence>
<evidence type="ECO:0000256" key="5">
    <source>
        <dbReference type="SAM" id="Phobius"/>
    </source>
</evidence>
<feature type="transmembrane region" description="Helical" evidence="5">
    <location>
        <begin position="43"/>
        <end position="64"/>
    </location>
</feature>
<evidence type="ECO:0000313" key="7">
    <source>
        <dbReference type="EMBL" id="SDR50571.1"/>
    </source>
</evidence>
<dbReference type="PANTHER" id="PTHR30329">
    <property type="entry name" value="STATOR ELEMENT OF FLAGELLAR MOTOR COMPLEX"/>
    <property type="match status" value="1"/>
</dbReference>
<name>A0A1H1JKL3_9BURK</name>
<feature type="transmembrane region" description="Helical" evidence="5">
    <location>
        <begin position="385"/>
        <end position="407"/>
    </location>
</feature>
<keyword evidence="5" id="KW-1133">Transmembrane helix</keyword>
<dbReference type="CDD" id="cd07185">
    <property type="entry name" value="OmpA_C-like"/>
    <property type="match status" value="1"/>
</dbReference>
<dbReference type="InterPro" id="IPR050330">
    <property type="entry name" value="Bact_OuterMem_StrucFunc"/>
</dbReference>
<dbReference type="PROSITE" id="PS51123">
    <property type="entry name" value="OMPA_2"/>
    <property type="match status" value="1"/>
</dbReference>
<evidence type="ECO:0000256" key="2">
    <source>
        <dbReference type="ARBA" id="ARBA00023136"/>
    </source>
</evidence>
<evidence type="ECO:0000313" key="8">
    <source>
        <dbReference type="Proteomes" id="UP000199365"/>
    </source>
</evidence>